<dbReference type="SUPFAM" id="SSF49503">
    <property type="entry name" value="Cupredoxins"/>
    <property type="match status" value="1"/>
</dbReference>
<keyword evidence="2" id="KW-1003">Cell membrane</keyword>
<evidence type="ECO:0000256" key="10">
    <source>
        <dbReference type="SAM" id="MobiDB-lite"/>
    </source>
</evidence>
<keyword evidence="6" id="KW-1015">Disulfide bond</keyword>
<comment type="caution">
    <text evidence="14">The sequence shown here is derived from an EMBL/GenBank/DDBJ whole genome shotgun (WGS) entry which is preliminary data.</text>
</comment>
<dbReference type="CDD" id="cd11019">
    <property type="entry name" value="OsENODL1_like"/>
    <property type="match status" value="1"/>
</dbReference>
<dbReference type="InterPro" id="IPR008972">
    <property type="entry name" value="Cupredoxin"/>
</dbReference>
<evidence type="ECO:0000256" key="7">
    <source>
        <dbReference type="ARBA" id="ARBA00023180"/>
    </source>
</evidence>
<feature type="signal peptide" evidence="12">
    <location>
        <begin position="1"/>
        <end position="29"/>
    </location>
</feature>
<dbReference type="Gene3D" id="2.60.40.420">
    <property type="entry name" value="Cupredoxins - blue copper proteins"/>
    <property type="match status" value="1"/>
</dbReference>
<proteinExistence type="inferred from homology"/>
<keyword evidence="4 12" id="KW-0732">Signal</keyword>
<feature type="region of interest" description="Disordered" evidence="10">
    <location>
        <begin position="147"/>
        <end position="190"/>
    </location>
</feature>
<evidence type="ECO:0000256" key="1">
    <source>
        <dbReference type="ARBA" id="ARBA00004609"/>
    </source>
</evidence>
<keyword evidence="5 11" id="KW-0472">Membrane</keyword>
<dbReference type="Proteomes" id="UP000657918">
    <property type="component" value="Chromosome 11"/>
</dbReference>
<dbReference type="InterPro" id="IPR003245">
    <property type="entry name" value="Phytocyanin_dom"/>
</dbReference>
<dbReference type="GO" id="GO:0005886">
    <property type="term" value="C:plasma membrane"/>
    <property type="evidence" value="ECO:0007669"/>
    <property type="project" value="UniProtKB-SubCell"/>
</dbReference>
<keyword evidence="11" id="KW-1133">Transmembrane helix</keyword>
<evidence type="ECO:0000256" key="3">
    <source>
        <dbReference type="ARBA" id="ARBA00022622"/>
    </source>
</evidence>
<dbReference type="PROSITE" id="PS51485">
    <property type="entry name" value="PHYTOCYANIN"/>
    <property type="match status" value="1"/>
</dbReference>
<dbReference type="EMBL" id="JADGMS010000011">
    <property type="protein sequence ID" value="KAF9672958.1"/>
    <property type="molecule type" value="Genomic_DNA"/>
</dbReference>
<dbReference type="GO" id="GO:0009055">
    <property type="term" value="F:electron transfer activity"/>
    <property type="evidence" value="ECO:0007669"/>
    <property type="project" value="InterPro"/>
</dbReference>
<dbReference type="PANTHER" id="PTHR33021:SF253">
    <property type="entry name" value="EARLY NODULIN-LIKE PROTEIN 9"/>
    <property type="match status" value="1"/>
</dbReference>
<accession>A0A835JMG1</accession>
<evidence type="ECO:0000256" key="12">
    <source>
        <dbReference type="SAM" id="SignalP"/>
    </source>
</evidence>
<keyword evidence="11" id="KW-0812">Transmembrane</keyword>
<comment type="similarity">
    <text evidence="9">Belongs to the early nodulin-like (ENODL) family.</text>
</comment>
<feature type="transmembrane region" description="Helical" evidence="11">
    <location>
        <begin position="197"/>
        <end position="216"/>
    </location>
</feature>
<dbReference type="FunFam" id="2.60.40.420:FF:000034">
    <property type="entry name" value="Cupredoxin superfamily protein"/>
    <property type="match status" value="1"/>
</dbReference>
<reference evidence="14 15" key="1">
    <citation type="submission" date="2020-10" db="EMBL/GenBank/DDBJ databases">
        <title>Plant Genome Project.</title>
        <authorList>
            <person name="Zhang R.-G."/>
        </authorList>
    </citation>
    <scope>NUCLEOTIDE SEQUENCE [LARGE SCALE GENOMIC DNA]</scope>
    <source>
        <strain evidence="14">FAFU-HL-1</strain>
        <tissue evidence="14">Leaf</tissue>
    </source>
</reference>
<evidence type="ECO:0000256" key="4">
    <source>
        <dbReference type="ARBA" id="ARBA00022729"/>
    </source>
</evidence>
<evidence type="ECO:0000259" key="13">
    <source>
        <dbReference type="PROSITE" id="PS51485"/>
    </source>
</evidence>
<gene>
    <name evidence="14" type="ORF">SADUNF_Sadunf11G0098400</name>
</gene>
<keyword evidence="7" id="KW-0325">Glycoprotein</keyword>
<dbReference type="InterPro" id="IPR039391">
    <property type="entry name" value="Phytocyanin-like"/>
</dbReference>
<evidence type="ECO:0000256" key="2">
    <source>
        <dbReference type="ARBA" id="ARBA00022475"/>
    </source>
</evidence>
<sequence>MATSITCRDSVFHIVGLLCFLLLIQKNNAFEFMVGDQKGWTVPDNTTSKSYLIDWAEQKRFQIGDTLTFVYDSSEDSVVQVTKEGYENCTATLTTLNENCPVATVKNGHTSFKFNKSGHHYFISGKRDRCQKNEKLVVIVLADRSRAPAASPPSPVFSGMVPAPTPSNEESPPPGPVETNPTPAPTTTVPTNSASSMFASFIGSMGAFFASSLILAI</sequence>
<keyword evidence="8" id="KW-0449">Lipoprotein</keyword>
<feature type="chain" id="PRO_5032721633" description="Phytocyanin domain-containing protein" evidence="12">
    <location>
        <begin position="30"/>
        <end position="217"/>
    </location>
</feature>
<protein>
    <recommendedName>
        <fullName evidence="13">Phytocyanin domain-containing protein</fullName>
    </recommendedName>
</protein>
<dbReference type="OrthoDB" id="851322at2759"/>
<dbReference type="GO" id="GO:0098552">
    <property type="term" value="C:side of membrane"/>
    <property type="evidence" value="ECO:0007669"/>
    <property type="project" value="UniProtKB-KW"/>
</dbReference>
<organism evidence="14 15">
    <name type="scientific">Salix dunnii</name>
    <dbReference type="NCBI Taxonomy" id="1413687"/>
    <lineage>
        <taxon>Eukaryota</taxon>
        <taxon>Viridiplantae</taxon>
        <taxon>Streptophyta</taxon>
        <taxon>Embryophyta</taxon>
        <taxon>Tracheophyta</taxon>
        <taxon>Spermatophyta</taxon>
        <taxon>Magnoliopsida</taxon>
        <taxon>eudicotyledons</taxon>
        <taxon>Gunneridae</taxon>
        <taxon>Pentapetalae</taxon>
        <taxon>rosids</taxon>
        <taxon>fabids</taxon>
        <taxon>Malpighiales</taxon>
        <taxon>Salicaceae</taxon>
        <taxon>Saliceae</taxon>
        <taxon>Salix</taxon>
    </lineage>
</organism>
<dbReference type="AlphaFoldDB" id="A0A835JMG1"/>
<evidence type="ECO:0000313" key="14">
    <source>
        <dbReference type="EMBL" id="KAF9672958.1"/>
    </source>
</evidence>
<dbReference type="InterPro" id="IPR041846">
    <property type="entry name" value="ENL_dom"/>
</dbReference>
<dbReference type="Pfam" id="PF02298">
    <property type="entry name" value="Cu_bind_like"/>
    <property type="match status" value="1"/>
</dbReference>
<dbReference type="PANTHER" id="PTHR33021">
    <property type="entry name" value="BLUE COPPER PROTEIN"/>
    <property type="match status" value="1"/>
</dbReference>
<evidence type="ECO:0000256" key="11">
    <source>
        <dbReference type="SAM" id="Phobius"/>
    </source>
</evidence>
<name>A0A835JMG1_9ROSI</name>
<evidence type="ECO:0000256" key="8">
    <source>
        <dbReference type="ARBA" id="ARBA00023288"/>
    </source>
</evidence>
<evidence type="ECO:0000313" key="15">
    <source>
        <dbReference type="Proteomes" id="UP000657918"/>
    </source>
</evidence>
<evidence type="ECO:0000256" key="5">
    <source>
        <dbReference type="ARBA" id="ARBA00023136"/>
    </source>
</evidence>
<evidence type="ECO:0000256" key="6">
    <source>
        <dbReference type="ARBA" id="ARBA00023157"/>
    </source>
</evidence>
<keyword evidence="15" id="KW-1185">Reference proteome</keyword>
<feature type="domain" description="Phytocyanin" evidence="13">
    <location>
        <begin position="30"/>
        <end position="142"/>
    </location>
</feature>
<keyword evidence="3" id="KW-0336">GPI-anchor</keyword>
<feature type="compositionally biased region" description="Low complexity" evidence="10">
    <location>
        <begin position="177"/>
        <end position="190"/>
    </location>
</feature>
<evidence type="ECO:0000256" key="9">
    <source>
        <dbReference type="ARBA" id="ARBA00035011"/>
    </source>
</evidence>
<comment type="subcellular location">
    <subcellularLocation>
        <location evidence="1">Cell membrane</location>
        <topology evidence="1">Lipid-anchor</topology>
        <topology evidence="1">GPI-anchor</topology>
    </subcellularLocation>
</comment>